<evidence type="ECO:0000256" key="4">
    <source>
        <dbReference type="ARBA" id="ARBA00022980"/>
    </source>
</evidence>
<name>W4LUJ5_ENTF1</name>
<protein>
    <recommendedName>
        <fullName evidence="6 7">Small ribosomal subunit protein uS13</fullName>
    </recommendedName>
</protein>
<dbReference type="Gene3D" id="1.10.8.50">
    <property type="match status" value="1"/>
</dbReference>
<dbReference type="Gene3D" id="4.10.910.10">
    <property type="entry name" value="30s ribosomal protein s13, domain 2"/>
    <property type="match status" value="1"/>
</dbReference>
<evidence type="ECO:0000313" key="10">
    <source>
        <dbReference type="EMBL" id="ETX01714.1"/>
    </source>
</evidence>
<keyword evidence="5 7" id="KW-0687">Ribonucleoprotein</keyword>
<comment type="similarity">
    <text evidence="1 7 8">Belongs to the universal ribosomal protein uS13 family.</text>
</comment>
<comment type="caution">
    <text evidence="10">The sequence shown here is derived from an EMBL/GenBank/DDBJ whole genome shotgun (WGS) entry which is preliminary data.</text>
</comment>
<evidence type="ECO:0000256" key="2">
    <source>
        <dbReference type="ARBA" id="ARBA00022730"/>
    </source>
</evidence>
<evidence type="ECO:0000256" key="6">
    <source>
        <dbReference type="ARBA" id="ARBA00035166"/>
    </source>
</evidence>
<dbReference type="FunFam" id="4.10.910.10:FF:000001">
    <property type="entry name" value="30S ribosomal protein S13"/>
    <property type="match status" value="1"/>
</dbReference>
<dbReference type="PROSITE" id="PS00646">
    <property type="entry name" value="RIBOSOMAL_S13_1"/>
    <property type="match status" value="1"/>
</dbReference>
<dbReference type="InterPro" id="IPR027437">
    <property type="entry name" value="Rbsml_uS13_C"/>
</dbReference>
<dbReference type="InterPro" id="IPR001892">
    <property type="entry name" value="Ribosomal_uS13"/>
</dbReference>
<dbReference type="PROSITE" id="PS50159">
    <property type="entry name" value="RIBOSOMAL_S13_2"/>
    <property type="match status" value="1"/>
</dbReference>
<gene>
    <name evidence="7" type="primary">rpsM</name>
    <name evidence="10" type="ORF">ETSY1_06305</name>
</gene>
<evidence type="ECO:0000256" key="3">
    <source>
        <dbReference type="ARBA" id="ARBA00022884"/>
    </source>
</evidence>
<comment type="function">
    <text evidence="7">Located at the top of the head of the 30S subunit, it contacts several helices of the 16S rRNA. In the 70S ribosome it contacts the 23S rRNA (bridge B1a) and protein L5 of the 50S subunit (bridge B1b), connecting the 2 subunits; these bridges are implicated in subunit movement. Contacts the tRNAs in the A and P-sites.</text>
</comment>
<sequence>MARIAGADIPDDKKVEISLTYIYGIGPASAKQILETTQIRPETRVRDLAEHEVARLRETIESEYTIEGDLRREIAMNIKRLMDIGSYRGLRHRRGLPIRGQRSRTNSRTRKGPRRTIGRKGKK</sequence>
<evidence type="ECO:0000256" key="7">
    <source>
        <dbReference type="HAMAP-Rule" id="MF_01315"/>
    </source>
</evidence>
<dbReference type="GO" id="GO:0006412">
    <property type="term" value="P:translation"/>
    <property type="evidence" value="ECO:0007669"/>
    <property type="project" value="UniProtKB-UniRule"/>
</dbReference>
<dbReference type="GO" id="GO:0019843">
    <property type="term" value="F:rRNA binding"/>
    <property type="evidence" value="ECO:0007669"/>
    <property type="project" value="UniProtKB-UniRule"/>
</dbReference>
<evidence type="ECO:0000256" key="9">
    <source>
        <dbReference type="SAM" id="MobiDB-lite"/>
    </source>
</evidence>
<evidence type="ECO:0000313" key="11">
    <source>
        <dbReference type="Proteomes" id="UP000019141"/>
    </source>
</evidence>
<dbReference type="InterPro" id="IPR010979">
    <property type="entry name" value="Ribosomal_uS13-like_H2TH"/>
</dbReference>
<evidence type="ECO:0000256" key="1">
    <source>
        <dbReference type="ARBA" id="ARBA00008080"/>
    </source>
</evidence>
<dbReference type="Pfam" id="PF00416">
    <property type="entry name" value="Ribosomal_S13"/>
    <property type="match status" value="1"/>
</dbReference>
<dbReference type="HOGENOM" id="CLU_103849_1_2_7"/>
<keyword evidence="3 7" id="KW-0694">RNA-binding</keyword>
<accession>W4LUJ5</accession>
<dbReference type="SUPFAM" id="SSF46946">
    <property type="entry name" value="S13-like H2TH domain"/>
    <property type="match status" value="1"/>
</dbReference>
<dbReference type="GO" id="GO:0005829">
    <property type="term" value="C:cytosol"/>
    <property type="evidence" value="ECO:0007669"/>
    <property type="project" value="TreeGrafter"/>
</dbReference>
<keyword evidence="4 7" id="KW-0689">Ribosomal protein</keyword>
<dbReference type="GO" id="GO:0000049">
    <property type="term" value="F:tRNA binding"/>
    <property type="evidence" value="ECO:0007669"/>
    <property type="project" value="UniProtKB-UniRule"/>
</dbReference>
<dbReference type="AlphaFoldDB" id="W4LUJ5"/>
<dbReference type="HAMAP" id="MF_01315">
    <property type="entry name" value="Ribosomal_uS13"/>
    <property type="match status" value="1"/>
</dbReference>
<dbReference type="NCBIfam" id="TIGR03631">
    <property type="entry name" value="uS13_bact"/>
    <property type="match status" value="1"/>
</dbReference>
<dbReference type="Proteomes" id="UP000019141">
    <property type="component" value="Unassembled WGS sequence"/>
</dbReference>
<dbReference type="PANTHER" id="PTHR10871">
    <property type="entry name" value="30S RIBOSOMAL PROTEIN S13/40S RIBOSOMAL PROTEIN S18"/>
    <property type="match status" value="1"/>
</dbReference>
<dbReference type="PANTHER" id="PTHR10871:SF1">
    <property type="entry name" value="SMALL RIBOSOMAL SUBUNIT PROTEIN US13M"/>
    <property type="match status" value="1"/>
</dbReference>
<keyword evidence="7" id="KW-0820">tRNA-binding</keyword>
<dbReference type="FunFam" id="1.10.8.50:FF:000001">
    <property type="entry name" value="30S ribosomal protein S13"/>
    <property type="match status" value="1"/>
</dbReference>
<dbReference type="GO" id="GO:0015935">
    <property type="term" value="C:small ribosomal subunit"/>
    <property type="evidence" value="ECO:0007669"/>
    <property type="project" value="TreeGrafter"/>
</dbReference>
<dbReference type="EMBL" id="AZHW01000206">
    <property type="protein sequence ID" value="ETX01714.1"/>
    <property type="molecule type" value="Genomic_DNA"/>
</dbReference>
<feature type="region of interest" description="Disordered" evidence="9">
    <location>
        <begin position="92"/>
        <end position="123"/>
    </location>
</feature>
<organism evidence="10 11">
    <name type="scientific">Entotheonella factor</name>
    <dbReference type="NCBI Taxonomy" id="1429438"/>
    <lineage>
        <taxon>Bacteria</taxon>
        <taxon>Pseudomonadati</taxon>
        <taxon>Nitrospinota/Tectimicrobiota group</taxon>
        <taxon>Candidatus Tectimicrobiota</taxon>
        <taxon>Candidatus Entotheonellia</taxon>
        <taxon>Candidatus Entotheonellales</taxon>
        <taxon>Candidatus Entotheonellaceae</taxon>
        <taxon>Candidatus Entotheonella</taxon>
    </lineage>
</organism>
<evidence type="ECO:0000256" key="8">
    <source>
        <dbReference type="RuleBase" id="RU003830"/>
    </source>
</evidence>
<dbReference type="InterPro" id="IPR018269">
    <property type="entry name" value="Ribosomal_uS13_CS"/>
</dbReference>
<dbReference type="GO" id="GO:0003735">
    <property type="term" value="F:structural constituent of ribosome"/>
    <property type="evidence" value="ECO:0007669"/>
    <property type="project" value="InterPro"/>
</dbReference>
<dbReference type="PATRIC" id="fig|1429438.4.peg.1392"/>
<keyword evidence="11" id="KW-1185">Reference proteome</keyword>
<dbReference type="PIRSF" id="PIRSF002134">
    <property type="entry name" value="Ribosomal_S13"/>
    <property type="match status" value="1"/>
</dbReference>
<comment type="subunit">
    <text evidence="7">Part of the 30S ribosomal subunit. Forms a loose heterodimer with protein S19. Forms two bridges to the 50S subunit in the 70S ribosome.</text>
</comment>
<proteinExistence type="inferred from homology"/>
<evidence type="ECO:0000256" key="5">
    <source>
        <dbReference type="ARBA" id="ARBA00023274"/>
    </source>
</evidence>
<keyword evidence="2 7" id="KW-0699">rRNA-binding</keyword>
<dbReference type="InterPro" id="IPR019980">
    <property type="entry name" value="Ribosomal_uS13_bac-type"/>
</dbReference>
<reference evidence="10 11" key="1">
    <citation type="journal article" date="2014" name="Nature">
        <title>An environmental bacterial taxon with a large and distinct metabolic repertoire.</title>
        <authorList>
            <person name="Wilson M.C."/>
            <person name="Mori T."/>
            <person name="Ruckert C."/>
            <person name="Uria A.R."/>
            <person name="Helf M.J."/>
            <person name="Takada K."/>
            <person name="Gernert C."/>
            <person name="Steffens U.A."/>
            <person name="Heycke N."/>
            <person name="Schmitt S."/>
            <person name="Rinke C."/>
            <person name="Helfrich E.J."/>
            <person name="Brachmann A.O."/>
            <person name="Gurgui C."/>
            <person name="Wakimoto T."/>
            <person name="Kracht M."/>
            <person name="Crusemann M."/>
            <person name="Hentschel U."/>
            <person name="Abe I."/>
            <person name="Matsunaga S."/>
            <person name="Kalinowski J."/>
            <person name="Takeyama H."/>
            <person name="Piel J."/>
        </authorList>
    </citation>
    <scope>NUCLEOTIDE SEQUENCE [LARGE SCALE GENOMIC DNA]</scope>
    <source>
        <strain evidence="11">TSY1</strain>
    </source>
</reference>